<dbReference type="SUPFAM" id="SSF54236">
    <property type="entry name" value="Ubiquitin-like"/>
    <property type="match status" value="1"/>
</dbReference>
<feature type="region of interest" description="Disordered" evidence="1">
    <location>
        <begin position="76"/>
        <end position="99"/>
    </location>
</feature>
<dbReference type="GeneID" id="94173296"/>
<dbReference type="AlphaFoldDB" id="A0A836H9W5"/>
<feature type="region of interest" description="Disordered" evidence="1">
    <location>
        <begin position="277"/>
        <end position="327"/>
    </location>
</feature>
<dbReference type="Proteomes" id="UP000674179">
    <property type="component" value="Chromosome 17"/>
</dbReference>
<feature type="compositionally biased region" description="Polar residues" evidence="1">
    <location>
        <begin position="126"/>
        <end position="138"/>
    </location>
</feature>
<feature type="region of interest" description="Disordered" evidence="1">
    <location>
        <begin position="1"/>
        <end position="20"/>
    </location>
</feature>
<reference evidence="3 4" key="1">
    <citation type="submission" date="2021-02" db="EMBL/GenBank/DDBJ databases">
        <title>Leishmania (Mundinia) enrietti genome sequencing and assembly.</title>
        <authorList>
            <person name="Almutairi H."/>
            <person name="Gatherer D."/>
        </authorList>
    </citation>
    <scope>NUCLEOTIDE SEQUENCE [LARGE SCALE GENOMIC DNA]</scope>
    <source>
        <strain evidence="3">CUR178</strain>
    </source>
</reference>
<proteinExistence type="predicted"/>
<dbReference type="InterPro" id="IPR000626">
    <property type="entry name" value="Ubiquitin-like_dom"/>
</dbReference>
<accession>A0A836H9W5</accession>
<feature type="domain" description="Ubiquitin-like" evidence="2">
    <location>
        <begin position="521"/>
        <end position="577"/>
    </location>
</feature>
<organism evidence="3 4">
    <name type="scientific">Leishmania enriettii</name>
    <dbReference type="NCBI Taxonomy" id="5663"/>
    <lineage>
        <taxon>Eukaryota</taxon>
        <taxon>Discoba</taxon>
        <taxon>Euglenozoa</taxon>
        <taxon>Kinetoplastea</taxon>
        <taxon>Metakinetoplastina</taxon>
        <taxon>Trypanosomatida</taxon>
        <taxon>Trypanosomatidae</taxon>
        <taxon>Leishmaniinae</taxon>
        <taxon>Leishmania</taxon>
    </lineage>
</organism>
<evidence type="ECO:0000313" key="3">
    <source>
        <dbReference type="EMBL" id="KAG5482252.1"/>
    </source>
</evidence>
<evidence type="ECO:0000256" key="1">
    <source>
        <dbReference type="SAM" id="MobiDB-lite"/>
    </source>
</evidence>
<feature type="compositionally biased region" description="Low complexity" evidence="1">
    <location>
        <begin position="308"/>
        <end position="321"/>
    </location>
</feature>
<comment type="caution">
    <text evidence="3">The sequence shown here is derived from an EMBL/GenBank/DDBJ whole genome shotgun (WGS) entry which is preliminary data.</text>
</comment>
<feature type="region of interest" description="Disordered" evidence="1">
    <location>
        <begin position="209"/>
        <end position="231"/>
    </location>
</feature>
<sequence>MPQQQQPSMDSGRGASQGGSVKYAHSPYSFCASVEDAHLSLSSDCGVPRETAGLSIYMSPRSFSVSASAQEASVNHTVTSVQSEGGHHLSQPSTPLSRCSGMQEYSQPIRVGSAPNVHPRYRRRLQSPTAHGGSNASCSLTGFPTTPPSSLPPRSPFVPRDDGVSAFAASASAPIRVHSNKPYQITANGLRSSPQCGVALSCSFRGTAAEVDSGSQSPNPLYTTRETPPLPPPLPIGTAPPLYGLQTFSQHTSPTAANGSTTLCCAPIGLSMPLVMNSTMNSGGSGSRLGSPGDRGGSQSPSYADPRSNQSLSSALGASNGAPPPSFAVAMQQQHQSCSFPVSNYHSQVSSGAYQGSALFGGVHMSGGPAGVVPNANPSFTSESCVTATKSTSTGADETMSFSSKSSGSTSSIRDDLQLCPNDDVCALINDRKHQKKYVHTCRLYPCYHGHVTRHVKLFRHSPGQVSAPDGVSANMKVSSQALTSVNFSNISPEAPNAYRIYVSHGEKSYEIFGDWASVKVHTLKRYLHQVYHIAPSAQILSVLKTGKVMDDDINTVKGFGIEADSVVQLHSSIEGAASLRSLGISLEDL</sequence>
<dbReference type="OrthoDB" id="273177at2759"/>
<gene>
    <name evidence="3" type="ORF">CUR178_06112</name>
</gene>
<feature type="compositionally biased region" description="Low complexity" evidence="1">
    <location>
        <begin position="401"/>
        <end position="412"/>
    </location>
</feature>
<evidence type="ECO:0000313" key="4">
    <source>
        <dbReference type="Proteomes" id="UP000674179"/>
    </source>
</evidence>
<name>A0A836H9W5_LEIEN</name>
<dbReference type="PROSITE" id="PS50053">
    <property type="entry name" value="UBIQUITIN_2"/>
    <property type="match status" value="1"/>
</dbReference>
<feature type="compositionally biased region" description="Pro residues" evidence="1">
    <location>
        <begin position="145"/>
        <end position="156"/>
    </location>
</feature>
<feature type="region of interest" description="Disordered" evidence="1">
    <location>
        <begin position="391"/>
        <end position="413"/>
    </location>
</feature>
<protein>
    <recommendedName>
        <fullName evidence="2">Ubiquitin-like domain-containing protein</fullName>
    </recommendedName>
</protein>
<dbReference type="EMBL" id="JAFHKP010000017">
    <property type="protein sequence ID" value="KAG5482252.1"/>
    <property type="molecule type" value="Genomic_DNA"/>
</dbReference>
<dbReference type="KEGG" id="lenr:94173296"/>
<feature type="region of interest" description="Disordered" evidence="1">
    <location>
        <begin position="126"/>
        <end position="159"/>
    </location>
</feature>
<dbReference type="RefSeq" id="XP_067694114.1">
    <property type="nucleotide sequence ID" value="XM_067837786.1"/>
</dbReference>
<dbReference type="InterPro" id="IPR029071">
    <property type="entry name" value="Ubiquitin-like_domsf"/>
</dbReference>
<evidence type="ECO:0000259" key="2">
    <source>
        <dbReference type="PROSITE" id="PS50053"/>
    </source>
</evidence>
<keyword evidence="4" id="KW-1185">Reference proteome</keyword>